<organism evidence="1 2">
    <name type="scientific">Cinchona calisaya</name>
    <dbReference type="NCBI Taxonomy" id="153742"/>
    <lineage>
        <taxon>Eukaryota</taxon>
        <taxon>Viridiplantae</taxon>
        <taxon>Streptophyta</taxon>
        <taxon>Embryophyta</taxon>
        <taxon>Tracheophyta</taxon>
        <taxon>Spermatophyta</taxon>
        <taxon>Magnoliopsida</taxon>
        <taxon>eudicotyledons</taxon>
        <taxon>Gunneridae</taxon>
        <taxon>Pentapetalae</taxon>
        <taxon>asterids</taxon>
        <taxon>lamiids</taxon>
        <taxon>Gentianales</taxon>
        <taxon>Rubiaceae</taxon>
        <taxon>Cinchonoideae</taxon>
        <taxon>Cinchoneae</taxon>
        <taxon>Cinchona</taxon>
    </lineage>
</organism>
<dbReference type="Proteomes" id="UP001630127">
    <property type="component" value="Unassembled WGS sequence"/>
</dbReference>
<name>A0ABD2XVF5_9GENT</name>
<proteinExistence type="predicted"/>
<gene>
    <name evidence="1" type="ORF">ACH5RR_040887</name>
</gene>
<accession>A0ABD2XVF5</accession>
<dbReference type="EMBL" id="JBJUIK010000017">
    <property type="protein sequence ID" value="KAL3498155.1"/>
    <property type="molecule type" value="Genomic_DNA"/>
</dbReference>
<dbReference type="AlphaFoldDB" id="A0ABD2XVF5"/>
<evidence type="ECO:0000313" key="2">
    <source>
        <dbReference type="Proteomes" id="UP001630127"/>
    </source>
</evidence>
<reference evidence="1 2" key="1">
    <citation type="submission" date="2024-11" db="EMBL/GenBank/DDBJ databases">
        <title>A near-complete genome assembly of Cinchona calisaya.</title>
        <authorList>
            <person name="Lian D.C."/>
            <person name="Zhao X.W."/>
            <person name="Wei L."/>
        </authorList>
    </citation>
    <scope>NUCLEOTIDE SEQUENCE [LARGE SCALE GENOMIC DNA]</scope>
    <source>
        <tissue evidence="1">Nenye</tissue>
    </source>
</reference>
<keyword evidence="2" id="KW-1185">Reference proteome</keyword>
<sequence>MADIVHDRSSASSSANAFIPQTWNQHQLYGFHFYDTKKKKSWSAANLFGIETALVNKSSVFSVIFPITGNVYPSGYPPLFWFLWVLVFVSLIDVLHVEFDGLDTSLVDLFCYTREPAKDEDTHTLIAQLKNSLSQKPERDQTEAFKNKVWLYNRGVDTGGWIRAEILQEVQAEIVQEVREEVLQEVRGETMQELREGTRTEMRAEFSTKLKYMQKTVDVLLNHMDLDALPMPRGWVFGASHDK</sequence>
<protein>
    <submittedName>
        <fullName evidence="1">Uncharacterized protein</fullName>
    </submittedName>
</protein>
<comment type="caution">
    <text evidence="1">The sequence shown here is derived from an EMBL/GenBank/DDBJ whole genome shotgun (WGS) entry which is preliminary data.</text>
</comment>
<evidence type="ECO:0000313" key="1">
    <source>
        <dbReference type="EMBL" id="KAL3498155.1"/>
    </source>
</evidence>